<evidence type="ECO:0000313" key="2">
    <source>
        <dbReference type="Proteomes" id="UP000188268"/>
    </source>
</evidence>
<keyword evidence="2" id="KW-1185">Reference proteome</keyword>
<protein>
    <submittedName>
        <fullName evidence="1">Uncharacterized protein</fullName>
    </submittedName>
</protein>
<accession>A0A1R3GMR4</accession>
<organism evidence="1 2">
    <name type="scientific">Corchorus capsularis</name>
    <name type="common">Jute</name>
    <dbReference type="NCBI Taxonomy" id="210143"/>
    <lineage>
        <taxon>Eukaryota</taxon>
        <taxon>Viridiplantae</taxon>
        <taxon>Streptophyta</taxon>
        <taxon>Embryophyta</taxon>
        <taxon>Tracheophyta</taxon>
        <taxon>Spermatophyta</taxon>
        <taxon>Magnoliopsida</taxon>
        <taxon>eudicotyledons</taxon>
        <taxon>Gunneridae</taxon>
        <taxon>Pentapetalae</taxon>
        <taxon>rosids</taxon>
        <taxon>malvids</taxon>
        <taxon>Malvales</taxon>
        <taxon>Malvaceae</taxon>
        <taxon>Grewioideae</taxon>
        <taxon>Apeibeae</taxon>
        <taxon>Corchorus</taxon>
    </lineage>
</organism>
<dbReference type="Gramene" id="OMO59404">
    <property type="protein sequence ID" value="OMO59404"/>
    <property type="gene ID" value="CCACVL1_24847"/>
</dbReference>
<dbReference type="AlphaFoldDB" id="A0A1R3GMR4"/>
<dbReference type="Proteomes" id="UP000188268">
    <property type="component" value="Unassembled WGS sequence"/>
</dbReference>
<comment type="caution">
    <text evidence="1">The sequence shown here is derived from an EMBL/GenBank/DDBJ whole genome shotgun (WGS) entry which is preliminary data.</text>
</comment>
<proteinExistence type="predicted"/>
<gene>
    <name evidence="1" type="ORF">CCACVL1_24847</name>
</gene>
<sequence>MGVCNTLQREGKIRRSFGLNRLRRLCKGGELLEEYFQVAIT</sequence>
<reference evidence="1 2" key="1">
    <citation type="submission" date="2013-09" db="EMBL/GenBank/DDBJ databases">
        <title>Corchorus capsularis genome sequencing.</title>
        <authorList>
            <person name="Alam M."/>
            <person name="Haque M.S."/>
            <person name="Islam M.S."/>
            <person name="Emdad E.M."/>
            <person name="Islam M.M."/>
            <person name="Ahmed B."/>
            <person name="Halim A."/>
            <person name="Hossen Q.M.M."/>
            <person name="Hossain M.Z."/>
            <person name="Ahmed R."/>
            <person name="Khan M.M."/>
            <person name="Islam R."/>
            <person name="Rashid M.M."/>
            <person name="Khan S.A."/>
            <person name="Rahman M.S."/>
            <person name="Alam M."/>
        </authorList>
    </citation>
    <scope>NUCLEOTIDE SEQUENCE [LARGE SCALE GENOMIC DNA]</scope>
    <source>
        <strain evidence="2">cv. CVL-1</strain>
        <tissue evidence="1">Whole seedling</tissue>
    </source>
</reference>
<dbReference type="EMBL" id="AWWV01013959">
    <property type="protein sequence ID" value="OMO59404.1"/>
    <property type="molecule type" value="Genomic_DNA"/>
</dbReference>
<evidence type="ECO:0000313" key="1">
    <source>
        <dbReference type="EMBL" id="OMO59404.1"/>
    </source>
</evidence>
<name>A0A1R3GMR4_COCAP</name>